<feature type="compositionally biased region" description="Gly residues" evidence="1">
    <location>
        <begin position="452"/>
        <end position="469"/>
    </location>
</feature>
<keyword evidence="4" id="KW-1185">Reference proteome</keyword>
<evidence type="ECO:0000256" key="1">
    <source>
        <dbReference type="SAM" id="MobiDB-lite"/>
    </source>
</evidence>
<dbReference type="InterPro" id="IPR008984">
    <property type="entry name" value="SMAD_FHA_dom_sf"/>
</dbReference>
<feature type="compositionally biased region" description="Basic and acidic residues" evidence="1">
    <location>
        <begin position="541"/>
        <end position="558"/>
    </location>
</feature>
<dbReference type="SUPFAM" id="SSF49879">
    <property type="entry name" value="SMAD/FHA domain"/>
    <property type="match status" value="1"/>
</dbReference>
<dbReference type="SMART" id="SM00443">
    <property type="entry name" value="G_patch"/>
    <property type="match status" value="1"/>
</dbReference>
<feature type="compositionally biased region" description="Basic residues" evidence="1">
    <location>
        <begin position="96"/>
        <end position="106"/>
    </location>
</feature>
<dbReference type="Proteomes" id="UP001212152">
    <property type="component" value="Unassembled WGS sequence"/>
</dbReference>
<feature type="region of interest" description="Disordered" evidence="1">
    <location>
        <begin position="225"/>
        <end position="260"/>
    </location>
</feature>
<feature type="compositionally biased region" description="Basic and acidic residues" evidence="1">
    <location>
        <begin position="234"/>
        <end position="247"/>
    </location>
</feature>
<evidence type="ECO:0000313" key="4">
    <source>
        <dbReference type="Proteomes" id="UP001212152"/>
    </source>
</evidence>
<dbReference type="Pfam" id="PF01585">
    <property type="entry name" value="G-patch"/>
    <property type="match status" value="1"/>
</dbReference>
<accession>A0AAD5XP73</accession>
<dbReference type="AlphaFoldDB" id="A0AAD5XP73"/>
<dbReference type="PROSITE" id="PS50174">
    <property type="entry name" value="G_PATCH"/>
    <property type="match status" value="1"/>
</dbReference>
<dbReference type="Pfam" id="PF00498">
    <property type="entry name" value="FHA"/>
    <property type="match status" value="1"/>
</dbReference>
<dbReference type="PANTHER" id="PTHR23106">
    <property type="entry name" value="ANGIOGENIC FACTOR WITH G PATCH AND FHA DOMAINS 1"/>
    <property type="match status" value="1"/>
</dbReference>
<dbReference type="GO" id="GO:0003676">
    <property type="term" value="F:nucleic acid binding"/>
    <property type="evidence" value="ECO:0007669"/>
    <property type="project" value="InterPro"/>
</dbReference>
<dbReference type="InterPro" id="IPR000467">
    <property type="entry name" value="G_patch_dom"/>
</dbReference>
<sequence>MSALAGHEEWVRHPSGKYHISKSSPWCYSDSDGYFYFDAFGRVVKQGEQELPPPTGAAVNAAPKKTAADAAIAAALGMAATSNIEDGEISDSDRNNHHHHHHHERRRREEYNDNDDHRGSRHHNDAYHGQELSASTTGSGGAWQAAAALAQFATDGAAPESDATMKLVVVESKLQEVGSLVLVDASGITVGRDMAFERRLVLKELAVSRTHCTVFVDCVMENISEEGETEEDLSERREERAESKEEGFTSVGTGSATVPAPSDAFANALERAKAIAARLMDAKNSTSTAQQSTDNMSLTATKRLYSDRTNSNSPEAVPRSRHKQQRAVDCFFVADAGSTYGTFVNETRLSKPKTSSQPHRINHGDVLTIGSTKLAVHIHPEWPCDGCRVSSTSTIINTEPRGMPDPASTANSAKIAAGPAAGDKKGGKGKTALEAERMQELRRLRREALGGPTPGGAGTTGMIGGRGGENENEGGGDQEAHTQERPKWGKRQKRGAALAAGYVDRAAMRRQMHGLDVSIVPDSRMEGGGRGGGYNHHGPRRHDNGSQHYRSHDQHEIQHAQQEARTIDTPLTHAEPTNVGSRMLQKMGWTAGQGLGAAGDGRVEPVAVSQRMGRVGLGVQGADGGGFSKPGGKRETLKEATVRRARERFSAMQRGEED</sequence>
<comment type="caution">
    <text evidence="3">The sequence shown here is derived from an EMBL/GenBank/DDBJ whole genome shotgun (WGS) entry which is preliminary data.</text>
</comment>
<feature type="region of interest" description="Disordered" evidence="1">
    <location>
        <begin position="446"/>
        <end position="494"/>
    </location>
</feature>
<reference evidence="3" key="1">
    <citation type="submission" date="2020-05" db="EMBL/GenBank/DDBJ databases">
        <title>Phylogenomic resolution of chytrid fungi.</title>
        <authorList>
            <person name="Stajich J.E."/>
            <person name="Amses K."/>
            <person name="Simmons R."/>
            <person name="Seto K."/>
            <person name="Myers J."/>
            <person name="Bonds A."/>
            <person name="Quandt C.A."/>
            <person name="Barry K."/>
            <person name="Liu P."/>
            <person name="Grigoriev I."/>
            <person name="Longcore J.E."/>
            <person name="James T.Y."/>
        </authorList>
    </citation>
    <scope>NUCLEOTIDE SEQUENCE</scope>
    <source>
        <strain evidence="3">JEL0379</strain>
    </source>
</reference>
<evidence type="ECO:0000313" key="3">
    <source>
        <dbReference type="EMBL" id="KAJ3176223.1"/>
    </source>
</evidence>
<feature type="compositionally biased region" description="Gly residues" evidence="1">
    <location>
        <begin position="617"/>
        <end position="629"/>
    </location>
</feature>
<dbReference type="InterPro" id="IPR053027">
    <property type="entry name" value="AGGF1"/>
</dbReference>
<feature type="region of interest" description="Disordered" evidence="1">
    <location>
        <begin position="86"/>
        <end position="125"/>
    </location>
</feature>
<dbReference type="EMBL" id="JADGJQ010000043">
    <property type="protein sequence ID" value="KAJ3176223.1"/>
    <property type="molecule type" value="Genomic_DNA"/>
</dbReference>
<feature type="compositionally biased region" description="Gly residues" evidence="1">
    <location>
        <begin position="526"/>
        <end position="535"/>
    </location>
</feature>
<protein>
    <submittedName>
        <fullName evidence="3">Angiogenic factor with G patch and FHA domains 1</fullName>
    </submittedName>
</protein>
<evidence type="ECO:0000259" key="2">
    <source>
        <dbReference type="PROSITE" id="PS50174"/>
    </source>
</evidence>
<feature type="compositionally biased region" description="Basic and acidic residues" evidence="1">
    <location>
        <begin position="107"/>
        <end position="125"/>
    </location>
</feature>
<feature type="domain" description="G-patch" evidence="2">
    <location>
        <begin position="576"/>
        <end position="622"/>
    </location>
</feature>
<feature type="region of interest" description="Disordered" evidence="1">
    <location>
        <begin position="520"/>
        <end position="563"/>
    </location>
</feature>
<dbReference type="PANTHER" id="PTHR23106:SF24">
    <property type="entry name" value="ANGIOGENIC FACTOR WITH G PATCH AND FHA DOMAINS 1"/>
    <property type="match status" value="1"/>
</dbReference>
<dbReference type="Gene3D" id="2.60.200.20">
    <property type="match status" value="1"/>
</dbReference>
<dbReference type="InterPro" id="IPR000253">
    <property type="entry name" value="FHA_dom"/>
</dbReference>
<feature type="region of interest" description="Disordered" evidence="1">
    <location>
        <begin position="399"/>
        <end position="430"/>
    </location>
</feature>
<organism evidence="3 4">
    <name type="scientific">Geranomyces variabilis</name>
    <dbReference type="NCBI Taxonomy" id="109894"/>
    <lineage>
        <taxon>Eukaryota</taxon>
        <taxon>Fungi</taxon>
        <taxon>Fungi incertae sedis</taxon>
        <taxon>Chytridiomycota</taxon>
        <taxon>Chytridiomycota incertae sedis</taxon>
        <taxon>Chytridiomycetes</taxon>
        <taxon>Spizellomycetales</taxon>
        <taxon>Powellomycetaceae</taxon>
        <taxon>Geranomyces</taxon>
    </lineage>
</organism>
<name>A0AAD5XP73_9FUNG</name>
<gene>
    <name evidence="3" type="primary">AGGF1</name>
    <name evidence="3" type="ORF">HDU87_005438</name>
</gene>
<proteinExistence type="predicted"/>
<feature type="compositionally biased region" description="Basic and acidic residues" evidence="1">
    <location>
        <begin position="478"/>
        <end position="487"/>
    </location>
</feature>
<feature type="region of interest" description="Disordered" evidence="1">
    <location>
        <begin position="617"/>
        <end position="639"/>
    </location>
</feature>